<reference evidence="3 4" key="1">
    <citation type="submission" date="2018-11" db="EMBL/GenBank/DDBJ databases">
        <authorList>
            <person name="Da X."/>
        </authorList>
    </citation>
    <scope>NUCLEOTIDE SEQUENCE [LARGE SCALE GENOMIC DNA]</scope>
    <source>
        <strain evidence="3 4">S14-144</strain>
    </source>
</reference>
<dbReference type="EMBL" id="CP034170">
    <property type="protein sequence ID" value="AZI57631.1"/>
    <property type="molecule type" value="Genomic_DNA"/>
</dbReference>
<dbReference type="SUPFAM" id="SSF103256">
    <property type="entry name" value="Hypothetical protein TM0160"/>
    <property type="match status" value="1"/>
</dbReference>
<dbReference type="AlphaFoldDB" id="A0A3G8ZVC1"/>
<dbReference type="PANTHER" id="PTHR15160:SF1">
    <property type="entry name" value="VON HIPPEL-LINDAU DISEASE TUMOR SUPPRESSOR"/>
    <property type="match status" value="1"/>
</dbReference>
<evidence type="ECO:0000313" key="3">
    <source>
        <dbReference type="EMBL" id="AZI57631.1"/>
    </source>
</evidence>
<dbReference type="PROSITE" id="PS51658">
    <property type="entry name" value="BFN"/>
    <property type="match status" value="1"/>
</dbReference>
<proteinExistence type="predicted"/>
<dbReference type="InterPro" id="IPR003729">
    <property type="entry name" value="Bi_nuclease_dom"/>
</dbReference>
<dbReference type="Proteomes" id="UP000268084">
    <property type="component" value="Chromosome"/>
</dbReference>
<protein>
    <submittedName>
        <fullName evidence="3">Bifunctional nuclease family protein</fullName>
    </submittedName>
</protein>
<feature type="domain" description="BFN" evidence="2">
    <location>
        <begin position="1"/>
        <end position="129"/>
    </location>
</feature>
<keyword evidence="4" id="KW-1185">Reference proteome</keyword>
<dbReference type="PANTHER" id="PTHR15160">
    <property type="entry name" value="VON HIPPEL-LINDAU PROTEIN"/>
    <property type="match status" value="1"/>
</dbReference>
<dbReference type="OrthoDB" id="9788698at2"/>
<dbReference type="Pfam" id="PF02577">
    <property type="entry name" value="BFN_dom"/>
    <property type="match status" value="1"/>
</dbReference>
<dbReference type="Gene3D" id="3.10.690.10">
    <property type="entry name" value="Bifunctional nuclease domain"/>
    <property type="match status" value="1"/>
</dbReference>
<gene>
    <name evidence="3" type="ORF">EH165_05155</name>
</gene>
<accession>A0A3G8ZVC1</accession>
<evidence type="ECO:0000313" key="4">
    <source>
        <dbReference type="Proteomes" id="UP000268084"/>
    </source>
</evidence>
<feature type="compositionally biased region" description="Acidic residues" evidence="1">
    <location>
        <begin position="133"/>
        <end position="153"/>
    </location>
</feature>
<dbReference type="KEGG" id="nak:EH165_05155"/>
<organism evidence="3 4">
    <name type="scientific">Nakamurella antarctica</name>
    <dbReference type="NCBI Taxonomy" id="1902245"/>
    <lineage>
        <taxon>Bacteria</taxon>
        <taxon>Bacillati</taxon>
        <taxon>Actinomycetota</taxon>
        <taxon>Actinomycetes</taxon>
        <taxon>Nakamurellales</taxon>
        <taxon>Nakamurellaceae</taxon>
        <taxon>Nakamurella</taxon>
    </lineage>
</organism>
<dbReference type="InterPro" id="IPR036104">
    <property type="entry name" value="BFN_sf"/>
</dbReference>
<sequence>MIKMRIVGVRVEMPSQQPILILVEEEGQRSLPILIGSSEATAIAMHLQGVRPARPLTHDLLGQVITALGRTVSQVQIVDFREGTFFGELVFDDGTTVSARPSDAIALAVRGEIPVFVNAAVLDSAGIVVTESDDDDALDDEAALDEEQSEEEVERFREFLDTISPDDFGAEKNEE</sequence>
<dbReference type="GO" id="GO:0004518">
    <property type="term" value="F:nuclease activity"/>
    <property type="evidence" value="ECO:0007669"/>
    <property type="project" value="InterPro"/>
</dbReference>
<feature type="region of interest" description="Disordered" evidence="1">
    <location>
        <begin position="133"/>
        <end position="155"/>
    </location>
</feature>
<name>A0A3G8ZVC1_9ACTN</name>
<dbReference type="RefSeq" id="WP_124798316.1">
    <property type="nucleotide sequence ID" value="NZ_CP034170.1"/>
</dbReference>
<reference evidence="3 4" key="2">
    <citation type="submission" date="2018-12" db="EMBL/GenBank/DDBJ databases">
        <title>Nakamurella antarcticus sp. nov., isolated from Antarctica South Shetland Islands soil.</title>
        <authorList>
            <person name="Peng F."/>
        </authorList>
    </citation>
    <scope>NUCLEOTIDE SEQUENCE [LARGE SCALE GENOMIC DNA]</scope>
    <source>
        <strain evidence="3 4">S14-144</strain>
    </source>
</reference>
<evidence type="ECO:0000259" key="2">
    <source>
        <dbReference type="PROSITE" id="PS51658"/>
    </source>
</evidence>
<evidence type="ECO:0000256" key="1">
    <source>
        <dbReference type="SAM" id="MobiDB-lite"/>
    </source>
</evidence>